<keyword evidence="1" id="KW-0472">Membrane</keyword>
<feature type="transmembrane region" description="Helical" evidence="1">
    <location>
        <begin position="12"/>
        <end position="32"/>
    </location>
</feature>
<dbReference type="STRING" id="947013.SAMN04488109_0692"/>
<evidence type="ECO:0000313" key="3">
    <source>
        <dbReference type="Proteomes" id="UP000184212"/>
    </source>
</evidence>
<evidence type="ECO:0000313" key="2">
    <source>
        <dbReference type="EMBL" id="SHG53140.1"/>
    </source>
</evidence>
<keyword evidence="3" id="KW-1185">Reference proteome</keyword>
<reference evidence="2 3" key="1">
    <citation type="submission" date="2016-11" db="EMBL/GenBank/DDBJ databases">
        <authorList>
            <person name="Jaros S."/>
            <person name="Januszkiewicz K."/>
            <person name="Wedrychowicz H."/>
        </authorList>
    </citation>
    <scope>NUCLEOTIDE SEQUENCE [LARGE SCALE GENOMIC DNA]</scope>
    <source>
        <strain evidence="2 3">DSM 24574</strain>
    </source>
</reference>
<dbReference type="Proteomes" id="UP000184212">
    <property type="component" value="Unassembled WGS sequence"/>
</dbReference>
<gene>
    <name evidence="2" type="ORF">SAMN04488109_0692</name>
</gene>
<evidence type="ECO:0000256" key="1">
    <source>
        <dbReference type="SAM" id="Phobius"/>
    </source>
</evidence>
<keyword evidence="1" id="KW-1133">Transmembrane helix</keyword>
<protein>
    <submittedName>
        <fullName evidence="2">Uncharacterized protein</fullName>
    </submittedName>
</protein>
<sequence length="153" mass="17962">MNIEKEQKSDAFRYYSLKYFFMVLFVLGAGGFTKDALNKGHYTLEDFVRDGTVLAVLLWLHHIYSPSVCQAEITKEGIWLTTKKYIKWEDVDFVNRLGNIFGIKGSTYVIKIKSKWRYYLFPASLSWPDALFNPVEHSHFDQLIRLMKKKHGI</sequence>
<proteinExistence type="predicted"/>
<keyword evidence="1" id="KW-0812">Transmembrane</keyword>
<organism evidence="2 3">
    <name type="scientific">Chryseolinea serpens</name>
    <dbReference type="NCBI Taxonomy" id="947013"/>
    <lineage>
        <taxon>Bacteria</taxon>
        <taxon>Pseudomonadati</taxon>
        <taxon>Bacteroidota</taxon>
        <taxon>Cytophagia</taxon>
        <taxon>Cytophagales</taxon>
        <taxon>Fulvivirgaceae</taxon>
        <taxon>Chryseolinea</taxon>
    </lineage>
</organism>
<accession>A0A1M5KKE1</accession>
<name>A0A1M5KKE1_9BACT</name>
<dbReference type="AlphaFoldDB" id="A0A1M5KKE1"/>
<dbReference type="EMBL" id="FQWQ01000001">
    <property type="protein sequence ID" value="SHG53140.1"/>
    <property type="molecule type" value="Genomic_DNA"/>
</dbReference>
<dbReference type="RefSeq" id="WP_073131091.1">
    <property type="nucleotide sequence ID" value="NZ_FQWQ01000001.1"/>
</dbReference>